<reference evidence="1" key="1">
    <citation type="journal article" date="2021" name="Nat. Microbiol.">
        <title>Cocultivation of an ultrasmall environmental parasitic bacterium with lytic ability against bacteria associated with wastewater foams.</title>
        <authorList>
            <person name="Batinovic S."/>
            <person name="Rose J.J.A."/>
            <person name="Ratcliffe J."/>
            <person name="Seviour R.J."/>
            <person name="Petrovski S."/>
        </authorList>
    </citation>
    <scope>NUCLEOTIDE SEQUENCE</scope>
    <source>
        <strain evidence="1">CON44</strain>
    </source>
</reference>
<accession>A0A857MK68</accession>
<gene>
    <name evidence="1" type="ORF">GII30_23155</name>
</gene>
<proteinExistence type="predicted"/>
<sequence length="92" mass="9933">MLAVQGFYPFPATTWTLSLGITSPHPEHQEQLLDMVIRCMGSIRIDAPGSSGVNTPTLDSAVADTPVPDSDDDESEPFSEAIKLISFAVRNE</sequence>
<protein>
    <submittedName>
        <fullName evidence="1">Uncharacterized protein</fullName>
    </submittedName>
</protein>
<evidence type="ECO:0000313" key="1">
    <source>
        <dbReference type="EMBL" id="QHN41669.1"/>
    </source>
</evidence>
<dbReference type="AlphaFoldDB" id="A0A857MK68"/>
<name>A0A857MK68_9ACTN</name>
<dbReference type="EMBL" id="CP045810">
    <property type="protein sequence ID" value="QHN41669.1"/>
    <property type="molecule type" value="Genomic_DNA"/>
</dbReference>
<organism evidence="1">
    <name type="scientific">Gordonia amarae</name>
    <dbReference type="NCBI Taxonomy" id="36821"/>
    <lineage>
        <taxon>Bacteria</taxon>
        <taxon>Bacillati</taxon>
        <taxon>Actinomycetota</taxon>
        <taxon>Actinomycetes</taxon>
        <taxon>Mycobacteriales</taxon>
        <taxon>Gordoniaceae</taxon>
        <taxon>Gordonia</taxon>
    </lineage>
</organism>
<dbReference type="RefSeq" id="WP_040514124.1">
    <property type="nucleotide sequence ID" value="NZ_CP045804.1"/>
</dbReference>